<protein>
    <recommendedName>
        <fullName evidence="2">RNA helicase</fullName>
        <ecNumber evidence="2">3.6.4.13</ecNumber>
    </recommendedName>
</protein>
<dbReference type="GO" id="GO:0005524">
    <property type="term" value="F:ATP binding"/>
    <property type="evidence" value="ECO:0007669"/>
    <property type="project" value="UniProtKB-KW"/>
</dbReference>
<dbReference type="FunFam" id="3.40.50.300:FF:000819">
    <property type="entry name" value="ATP dependent RNA helicase, putative"/>
    <property type="match status" value="1"/>
</dbReference>
<dbReference type="OrthoDB" id="5600252at2759"/>
<dbReference type="Pfam" id="PF00271">
    <property type="entry name" value="Helicase_C"/>
    <property type="match status" value="1"/>
</dbReference>
<feature type="region of interest" description="Disordered" evidence="12">
    <location>
        <begin position="243"/>
        <end position="285"/>
    </location>
</feature>
<feature type="compositionally biased region" description="Basic residues" evidence="12">
    <location>
        <begin position="1"/>
        <end position="11"/>
    </location>
</feature>
<feature type="region of interest" description="Disordered" evidence="12">
    <location>
        <begin position="388"/>
        <end position="411"/>
    </location>
</feature>
<gene>
    <name evidence="16" type="ORF">K489DRAFT_365707</name>
</gene>
<dbReference type="Proteomes" id="UP000504637">
    <property type="component" value="Unplaced"/>
</dbReference>
<dbReference type="InterPro" id="IPR027417">
    <property type="entry name" value="P-loop_NTPase"/>
</dbReference>
<keyword evidence="15" id="KW-1185">Reference proteome</keyword>
<dbReference type="InterPro" id="IPR011545">
    <property type="entry name" value="DEAD/DEAH_box_helicase_dom"/>
</dbReference>
<accession>A0A6J3LTG6</accession>
<dbReference type="CDD" id="cd18791">
    <property type="entry name" value="SF2_C_RHA"/>
    <property type="match status" value="1"/>
</dbReference>
<dbReference type="PANTHER" id="PTHR18934">
    <property type="entry name" value="ATP-DEPENDENT RNA HELICASE"/>
    <property type="match status" value="1"/>
</dbReference>
<dbReference type="SMART" id="SM00487">
    <property type="entry name" value="DEXDc"/>
    <property type="match status" value="1"/>
</dbReference>
<feature type="compositionally biased region" description="Polar residues" evidence="12">
    <location>
        <begin position="607"/>
        <end position="623"/>
    </location>
</feature>
<dbReference type="GO" id="GO:0003724">
    <property type="term" value="F:RNA helicase activity"/>
    <property type="evidence" value="ECO:0007669"/>
    <property type="project" value="UniProtKB-EC"/>
</dbReference>
<dbReference type="GeneID" id="54360528"/>
<feature type="region of interest" description="Disordered" evidence="12">
    <location>
        <begin position="316"/>
        <end position="347"/>
    </location>
</feature>
<feature type="region of interest" description="Disordered" evidence="12">
    <location>
        <begin position="1"/>
        <end position="69"/>
    </location>
</feature>
<evidence type="ECO:0000256" key="8">
    <source>
        <dbReference type="ARBA" id="ARBA00022840"/>
    </source>
</evidence>
<feature type="compositionally biased region" description="Acidic residues" evidence="12">
    <location>
        <begin position="243"/>
        <end position="252"/>
    </location>
</feature>
<feature type="domain" description="Helicase C-terminal" evidence="14">
    <location>
        <begin position="906"/>
        <end position="1083"/>
    </location>
</feature>
<dbReference type="SMART" id="SM00490">
    <property type="entry name" value="HELICc"/>
    <property type="match status" value="1"/>
</dbReference>
<evidence type="ECO:0000256" key="2">
    <source>
        <dbReference type="ARBA" id="ARBA00012552"/>
    </source>
</evidence>
<dbReference type="EC" id="3.6.4.13" evidence="2"/>
<dbReference type="SMART" id="SM00847">
    <property type="entry name" value="HA2"/>
    <property type="match status" value="1"/>
</dbReference>
<dbReference type="Pfam" id="PF00270">
    <property type="entry name" value="DEAD"/>
    <property type="match status" value="1"/>
</dbReference>
<evidence type="ECO:0000313" key="16">
    <source>
        <dbReference type="RefSeq" id="XP_033454948.1"/>
    </source>
</evidence>
<evidence type="ECO:0000313" key="15">
    <source>
        <dbReference type="Proteomes" id="UP000504637"/>
    </source>
</evidence>
<dbReference type="Gene3D" id="3.40.50.300">
    <property type="entry name" value="P-loop containing nucleotide triphosphate hydrolases"/>
    <property type="match status" value="2"/>
</dbReference>
<organism evidence="16">
    <name type="scientific">Dissoconium aciculare CBS 342.82</name>
    <dbReference type="NCBI Taxonomy" id="1314786"/>
    <lineage>
        <taxon>Eukaryota</taxon>
        <taxon>Fungi</taxon>
        <taxon>Dikarya</taxon>
        <taxon>Ascomycota</taxon>
        <taxon>Pezizomycotina</taxon>
        <taxon>Dothideomycetes</taxon>
        <taxon>Dothideomycetidae</taxon>
        <taxon>Mycosphaerellales</taxon>
        <taxon>Dissoconiaceae</taxon>
        <taxon>Dissoconium</taxon>
    </lineage>
</organism>
<reference evidence="16" key="1">
    <citation type="submission" date="2020-01" db="EMBL/GenBank/DDBJ databases">
        <authorList>
            <consortium name="DOE Joint Genome Institute"/>
            <person name="Haridas S."/>
            <person name="Albert R."/>
            <person name="Binder M."/>
            <person name="Bloem J."/>
            <person name="Labutti K."/>
            <person name="Salamov A."/>
            <person name="Andreopoulos B."/>
            <person name="Baker S.E."/>
            <person name="Barry K."/>
            <person name="Bills G."/>
            <person name="Bluhm B.H."/>
            <person name="Cannon C."/>
            <person name="Castanera R."/>
            <person name="Culley D.E."/>
            <person name="Daum C."/>
            <person name="Ezra D."/>
            <person name="Gonzalez J.B."/>
            <person name="Henrissat B."/>
            <person name="Kuo A."/>
            <person name="Liang C."/>
            <person name="Lipzen A."/>
            <person name="Lutzoni F."/>
            <person name="Magnuson J."/>
            <person name="Mondo S."/>
            <person name="Nolan M."/>
            <person name="Ohm R."/>
            <person name="Pangilinan J."/>
            <person name="Park H.-J."/>
            <person name="Ramirez L."/>
            <person name="Alfaro M."/>
            <person name="Sun H."/>
            <person name="Tritt A."/>
            <person name="Yoshinaga Y."/>
            <person name="Zwiers L.-H."/>
            <person name="Turgeon B.G."/>
            <person name="Goodwin S.B."/>
            <person name="Spatafora J.W."/>
            <person name="Crous P.W."/>
            <person name="Grigoriev I.V."/>
        </authorList>
    </citation>
    <scope>NUCLEOTIDE SEQUENCE</scope>
    <source>
        <strain evidence="16">CBS 342.82</strain>
    </source>
</reference>
<dbReference type="InterPro" id="IPR007502">
    <property type="entry name" value="Helicase-assoc_dom"/>
</dbReference>
<keyword evidence="7" id="KW-0347">Helicase</keyword>
<evidence type="ECO:0000256" key="5">
    <source>
        <dbReference type="ARBA" id="ARBA00022741"/>
    </source>
</evidence>
<evidence type="ECO:0000256" key="6">
    <source>
        <dbReference type="ARBA" id="ARBA00022801"/>
    </source>
</evidence>
<dbReference type="PROSITE" id="PS51192">
    <property type="entry name" value="HELICASE_ATP_BIND_1"/>
    <property type="match status" value="1"/>
</dbReference>
<dbReference type="Gene3D" id="1.20.120.1080">
    <property type="match status" value="1"/>
</dbReference>
<keyword evidence="6 16" id="KW-0378">Hydrolase</keyword>
<dbReference type="GO" id="GO:0016787">
    <property type="term" value="F:hydrolase activity"/>
    <property type="evidence" value="ECO:0007669"/>
    <property type="project" value="UniProtKB-KW"/>
</dbReference>
<reference evidence="16" key="3">
    <citation type="submission" date="2025-08" db="UniProtKB">
        <authorList>
            <consortium name="RefSeq"/>
        </authorList>
    </citation>
    <scope>IDENTIFICATION</scope>
    <source>
        <strain evidence="16">CBS 342.82</strain>
    </source>
</reference>
<dbReference type="RefSeq" id="XP_033454948.1">
    <property type="nucleotide sequence ID" value="XM_033602728.1"/>
</dbReference>
<evidence type="ECO:0000256" key="3">
    <source>
        <dbReference type="ARBA" id="ARBA00022528"/>
    </source>
</evidence>
<evidence type="ECO:0000256" key="12">
    <source>
        <dbReference type="SAM" id="MobiDB-lite"/>
    </source>
</evidence>
<dbReference type="GO" id="GO:0003723">
    <property type="term" value="F:RNA binding"/>
    <property type="evidence" value="ECO:0007669"/>
    <property type="project" value="UniProtKB-KW"/>
</dbReference>
<evidence type="ECO:0000256" key="7">
    <source>
        <dbReference type="ARBA" id="ARBA00022806"/>
    </source>
</evidence>
<feature type="compositionally biased region" description="Polar residues" evidence="12">
    <location>
        <begin position="43"/>
        <end position="69"/>
    </location>
</feature>
<evidence type="ECO:0000259" key="13">
    <source>
        <dbReference type="PROSITE" id="PS51192"/>
    </source>
</evidence>
<keyword evidence="5" id="KW-0547">Nucleotide-binding</keyword>
<proteinExistence type="predicted"/>
<dbReference type="PROSITE" id="PS51194">
    <property type="entry name" value="HELICASE_CTER"/>
    <property type="match status" value="1"/>
</dbReference>
<sequence>MAGGNKKKKKPAANPARGFATTSIASKPKVEAATEEQPGQVEANGQQEVKSSTAPSIGNTTTVQDANTLQTRELSELSPEELEAQLEASALQQFVENNAAKVKKETTRQVTRYQTDRRLLRSQAEFLSLKDWLPDELMQQIGDLISSDLKQESIAPRKIEPSRKDDVAAKLWIVRQCLIDLEVPLDRVNEVLAWLISNPPASTLTAQAWGIEECLEWLALNCSGEELDEYDSTRVRTVAKDVDDETFDEEDESRSSATKFSIEASASKRDSPQQTSSTHDSGADEDLAVSDLDSDLEPDQLSEAWLRTKRQLFMINPTENDGSGKKSKSTKSAKSDSAVNKSRSERKLDAKLSKIESDVLFDLREAEYQWAEIKIDLVRQAAERKRLQLQPDTGAKPSRATAASSSDVNDEAEKIAKEMLAENDLSDGEDFLGGIFDALPGVQQATNGSGAATRDGRSRVSLKQISPTTYSCRHSVTIHWSREQIIMDHKFLPSISVKRKPTTLLVSMIEVATPDLAQSEAYVCTVALFLIFSGSPKEEKAHLRLPAAFRDLWDEFERLRLEHVQKEDSITAKAVLDIVDRNMQSPDDDDDNEVVFNANLRRRFDGSTGTSTPTSRIETNKTTSESQSLELQQMWANKSSSEAYQYMLVGRQNLPMYRFKAEALDIIRRNQVTILCGETGCGKSTQLPAFILEHELSQGRSCKIYCTEPRRISAISLAQRVSEEMGERKGDVGTNRSLVGYAIRLESHTSVSTRLVYATTGIVLRMLENADGLAEITHLVIDEVHERSIDTDFLLIVLRSLMLKRPGLKVVLMSATVDAQKFSNYLDGAPVINVPGRTFPVQAYFLEDAIEITGHTNEDAAAATVDEDSIDEDQPKEGKPQALEGYSARTRKTLDTYDEYRIDMSLIVKLLERIGYDGNYEPFSKAVLVFLPGIAEIRQLNDMLGGHPRFLKGWHVYPLHSSFSSDDQQAAFDVPPPGFRKIVLATNIAETGITIPDVTCVIDTGKHKEMRFDERRQMSRLIQSFVAKANAKQRRGRAGRVQEGICFHLFTKHRHDHLMVDQQTPEMLRLSLQDLVMRVKICKLGDIERALAQALDPPSSKNIRRAIDALVEVGALTTGEDLTPLGSQLAKLPLDTQLGKLILLGSIFKCLDFTLTVAAMLSSKSPFLSPMHQKKQADTVRLAYRRGDSDLLTAYNAYSTWRKVCQTPGITEYSFCNKNFLSPQNLANIEDLKAQLLSSLVDAGFVQLGNEERSALQKMRHNSRHRNFVLIPAAYTRFDDNDLLTTSVVAWSFYPKIITRDGKGWRNIANNQSLALHPTSVNKTSLAPDVKYLSFYSIMQSSSRFTNAQETTAVSDVALAIMTGEAVFHMYAGVVVIDGNRLRFKVRDWRTMVVLKTLRAKVKEVLAKLLRSQGRELGDRPRRWMNILEGIFERLKPVSATPAVTLR</sequence>
<keyword evidence="9" id="KW-0694">RNA-binding</keyword>
<name>A0A6J3LTG6_9PEZI</name>
<dbReference type="FunFam" id="3.40.50.300:FF:000500">
    <property type="entry name" value="ATP-dependent RNA helicase DHX29"/>
    <property type="match status" value="1"/>
</dbReference>
<evidence type="ECO:0000256" key="11">
    <source>
        <dbReference type="ARBA" id="ARBA00047984"/>
    </source>
</evidence>
<keyword evidence="4" id="KW-0934">Plastid</keyword>
<dbReference type="FunFam" id="1.20.120.1080:FF:000002">
    <property type="entry name" value="Putative ATP-dependent RNA helicase DHX36"/>
    <property type="match status" value="1"/>
</dbReference>
<reference evidence="16" key="2">
    <citation type="submission" date="2020-04" db="EMBL/GenBank/DDBJ databases">
        <authorList>
            <consortium name="NCBI Genome Project"/>
        </authorList>
    </citation>
    <scope>NUCLEOTIDE SEQUENCE</scope>
    <source>
        <strain evidence="16">CBS 342.82</strain>
    </source>
</reference>
<feature type="domain" description="Helicase ATP-binding" evidence="13">
    <location>
        <begin position="664"/>
        <end position="835"/>
    </location>
</feature>
<comment type="subcellular location">
    <subcellularLocation>
        <location evidence="1">Plastid</location>
        <location evidence="1">Chloroplast</location>
    </subcellularLocation>
</comment>
<comment type="catalytic activity">
    <reaction evidence="11">
        <text>ATP + H2O = ADP + phosphate + H(+)</text>
        <dbReference type="Rhea" id="RHEA:13065"/>
        <dbReference type="ChEBI" id="CHEBI:15377"/>
        <dbReference type="ChEBI" id="CHEBI:15378"/>
        <dbReference type="ChEBI" id="CHEBI:30616"/>
        <dbReference type="ChEBI" id="CHEBI:43474"/>
        <dbReference type="ChEBI" id="CHEBI:456216"/>
        <dbReference type="EC" id="3.6.4.13"/>
    </reaction>
</comment>
<feature type="region of interest" description="Disordered" evidence="12">
    <location>
        <begin position="604"/>
        <end position="623"/>
    </location>
</feature>
<dbReference type="InterPro" id="IPR014001">
    <property type="entry name" value="Helicase_ATP-bd"/>
</dbReference>
<keyword evidence="3" id="KW-0150">Chloroplast</keyword>
<dbReference type="Pfam" id="PF04408">
    <property type="entry name" value="WHD_HA2"/>
    <property type="match status" value="1"/>
</dbReference>
<dbReference type="InterPro" id="IPR001650">
    <property type="entry name" value="Helicase_C-like"/>
</dbReference>
<evidence type="ECO:0000256" key="4">
    <source>
        <dbReference type="ARBA" id="ARBA00022640"/>
    </source>
</evidence>
<dbReference type="SUPFAM" id="SSF52540">
    <property type="entry name" value="P-loop containing nucleoside triphosphate hydrolases"/>
    <property type="match status" value="1"/>
</dbReference>
<evidence type="ECO:0000256" key="10">
    <source>
        <dbReference type="ARBA" id="ARBA00022946"/>
    </source>
</evidence>
<dbReference type="PANTHER" id="PTHR18934:SF145">
    <property type="entry name" value="ATP-DEPENDENT RNA HELICASE DHX57-RELATED"/>
    <property type="match status" value="1"/>
</dbReference>
<evidence type="ECO:0000259" key="14">
    <source>
        <dbReference type="PROSITE" id="PS51194"/>
    </source>
</evidence>
<evidence type="ECO:0000256" key="9">
    <source>
        <dbReference type="ARBA" id="ARBA00022884"/>
    </source>
</evidence>
<evidence type="ECO:0000256" key="1">
    <source>
        <dbReference type="ARBA" id="ARBA00004229"/>
    </source>
</evidence>
<keyword evidence="8" id="KW-0067">ATP-binding</keyword>
<keyword evidence="10" id="KW-0809">Transit peptide</keyword>
<dbReference type="Pfam" id="PF21010">
    <property type="entry name" value="HA2_C"/>
    <property type="match status" value="1"/>
</dbReference>
<dbReference type="CDD" id="cd17917">
    <property type="entry name" value="DEXHc_RHA-like"/>
    <property type="match status" value="1"/>
</dbReference>
<dbReference type="InterPro" id="IPR048333">
    <property type="entry name" value="HA2_WH"/>
</dbReference>